<dbReference type="Proteomes" id="UP000447393">
    <property type="component" value="Unassembled WGS sequence"/>
</dbReference>
<dbReference type="AlphaFoldDB" id="A0A845E9R6"/>
<sequence length="160" mass="18125">MKKYGIILALLAILGSVSLFIGDGNDKQEALRKDTIQEITLEIRGESHPLMGKVVCIHEKNCSVSEEQHSISELEKEMEIKEYELERGSEIMFNFSTRDPDVVFYDKMDSNSVTTRTVDGTSFEVYGLDGSKKVYRIGVQWEDADGGITRAYYPIRVSIM</sequence>
<reference evidence="1 2" key="1">
    <citation type="submission" date="2019-11" db="EMBL/GenBank/DDBJ databases">
        <title>Genome sequences of 17 halophilic strains isolated from different environments.</title>
        <authorList>
            <person name="Furrow R.E."/>
        </authorList>
    </citation>
    <scope>NUCLEOTIDE SEQUENCE [LARGE SCALE GENOMIC DNA]</scope>
    <source>
        <strain evidence="1 2">22505_10_Sand</strain>
    </source>
</reference>
<protein>
    <submittedName>
        <fullName evidence="1">Uncharacterized protein</fullName>
    </submittedName>
</protein>
<gene>
    <name evidence="1" type="ORF">GLV98_15430</name>
</gene>
<proteinExistence type="predicted"/>
<dbReference type="RefSeq" id="WP_160916821.1">
    <property type="nucleotide sequence ID" value="NZ_WMEZ01000007.1"/>
</dbReference>
<dbReference type="EMBL" id="WMEZ01000007">
    <property type="protein sequence ID" value="MYL50886.1"/>
    <property type="molecule type" value="Genomic_DNA"/>
</dbReference>
<dbReference type="OrthoDB" id="2970631at2"/>
<name>A0A845E9R6_9BACI</name>
<evidence type="ECO:0000313" key="2">
    <source>
        <dbReference type="Proteomes" id="UP000447393"/>
    </source>
</evidence>
<accession>A0A845E9R6</accession>
<comment type="caution">
    <text evidence="1">The sequence shown here is derived from an EMBL/GenBank/DDBJ whole genome shotgun (WGS) entry which is preliminary data.</text>
</comment>
<evidence type="ECO:0000313" key="1">
    <source>
        <dbReference type="EMBL" id="MYL50886.1"/>
    </source>
</evidence>
<organism evidence="1 2">
    <name type="scientific">Halobacillus litoralis</name>
    <dbReference type="NCBI Taxonomy" id="45668"/>
    <lineage>
        <taxon>Bacteria</taxon>
        <taxon>Bacillati</taxon>
        <taxon>Bacillota</taxon>
        <taxon>Bacilli</taxon>
        <taxon>Bacillales</taxon>
        <taxon>Bacillaceae</taxon>
        <taxon>Halobacillus</taxon>
    </lineage>
</organism>